<sequence>MNKSNPIRVLIADDHTILRQGLVALLEQEPDLSVVAQAGDGQEAVQMFSQYQPDVTLMDLRMPKMDGVAAISAICAEFANAQIVVLTTYDGDEDIYRGLRAGAKGYLLKDAEPNQLFAAIRTVSAGGKYIPPTIGVKLAERMGNPRLSARELEVIHLIVAGKSNQEISAVLHISESTVKFHINNILGKLSVSDRTQAAIAALKRGIASL</sequence>
<evidence type="ECO:0000256" key="1">
    <source>
        <dbReference type="ARBA" id="ARBA00022553"/>
    </source>
</evidence>
<dbReference type="Gene3D" id="3.40.50.2300">
    <property type="match status" value="1"/>
</dbReference>
<keyword evidence="1 3" id="KW-0597">Phosphoprotein</keyword>
<dbReference type="EMBL" id="JBHFNQ010000003">
    <property type="protein sequence ID" value="MFB2875282.1"/>
    <property type="molecule type" value="Genomic_DNA"/>
</dbReference>
<evidence type="ECO:0000259" key="4">
    <source>
        <dbReference type="PROSITE" id="PS50043"/>
    </source>
</evidence>
<feature type="modified residue" description="4-aspartylphosphate" evidence="3">
    <location>
        <position position="59"/>
    </location>
</feature>
<dbReference type="InterPro" id="IPR058245">
    <property type="entry name" value="NreC/VraR/RcsB-like_REC"/>
</dbReference>
<keyword evidence="2" id="KW-0238">DNA-binding</keyword>
<dbReference type="PRINTS" id="PR00038">
    <property type="entry name" value="HTHLUXR"/>
</dbReference>
<dbReference type="InterPro" id="IPR039420">
    <property type="entry name" value="WalR-like"/>
</dbReference>
<dbReference type="CDD" id="cd06170">
    <property type="entry name" value="LuxR_C_like"/>
    <property type="match status" value="1"/>
</dbReference>
<dbReference type="SMART" id="SM00421">
    <property type="entry name" value="HTH_LUXR"/>
    <property type="match status" value="1"/>
</dbReference>
<dbReference type="InterPro" id="IPR016032">
    <property type="entry name" value="Sig_transdc_resp-reg_C-effctor"/>
</dbReference>
<dbReference type="PROSITE" id="PS00622">
    <property type="entry name" value="HTH_LUXR_1"/>
    <property type="match status" value="1"/>
</dbReference>
<dbReference type="Proteomes" id="UP001576774">
    <property type="component" value="Unassembled WGS sequence"/>
</dbReference>
<accession>A0ABV4WXN9</accession>
<evidence type="ECO:0000313" key="7">
    <source>
        <dbReference type="Proteomes" id="UP001576774"/>
    </source>
</evidence>
<dbReference type="InterPro" id="IPR001789">
    <property type="entry name" value="Sig_transdc_resp-reg_receiver"/>
</dbReference>
<dbReference type="InterPro" id="IPR011006">
    <property type="entry name" value="CheY-like_superfamily"/>
</dbReference>
<dbReference type="RefSeq" id="WP_413268449.1">
    <property type="nucleotide sequence ID" value="NZ_JBHFNQ010000003.1"/>
</dbReference>
<keyword evidence="7" id="KW-1185">Reference proteome</keyword>
<feature type="domain" description="HTH luxR-type" evidence="4">
    <location>
        <begin position="140"/>
        <end position="205"/>
    </location>
</feature>
<protein>
    <submittedName>
        <fullName evidence="6">Response regulator</fullName>
    </submittedName>
</protein>
<feature type="domain" description="Response regulatory" evidence="5">
    <location>
        <begin position="8"/>
        <end position="124"/>
    </location>
</feature>
<dbReference type="PANTHER" id="PTHR43214">
    <property type="entry name" value="TWO-COMPONENT RESPONSE REGULATOR"/>
    <property type="match status" value="1"/>
</dbReference>
<reference evidence="6 7" key="1">
    <citation type="submission" date="2024-09" db="EMBL/GenBank/DDBJ databases">
        <title>Floridaenema gen nov. (Aerosakkonemataceae, Aerosakkonematales ord. nov., Cyanobacteria) from benthic tropical and subtropical fresh waters, with the description of four new species.</title>
        <authorList>
            <person name="Moretto J.A."/>
            <person name="Berthold D.E."/>
            <person name="Lefler F.W."/>
            <person name="Huang I.-S."/>
            <person name="Laughinghouse H. IV."/>
        </authorList>
    </citation>
    <scope>NUCLEOTIDE SEQUENCE [LARGE SCALE GENOMIC DNA]</scope>
    <source>
        <strain evidence="6 7">BLCC-F46</strain>
    </source>
</reference>
<name>A0ABV4WXN9_9CYAN</name>
<dbReference type="SMART" id="SM00448">
    <property type="entry name" value="REC"/>
    <property type="match status" value="1"/>
</dbReference>
<dbReference type="SUPFAM" id="SSF46894">
    <property type="entry name" value="C-terminal effector domain of the bipartite response regulators"/>
    <property type="match status" value="1"/>
</dbReference>
<dbReference type="PROSITE" id="PS50110">
    <property type="entry name" value="RESPONSE_REGULATORY"/>
    <property type="match status" value="1"/>
</dbReference>
<dbReference type="CDD" id="cd17535">
    <property type="entry name" value="REC_NarL-like"/>
    <property type="match status" value="1"/>
</dbReference>
<dbReference type="PROSITE" id="PS50043">
    <property type="entry name" value="HTH_LUXR_2"/>
    <property type="match status" value="1"/>
</dbReference>
<organism evidence="6 7">
    <name type="scientific">Floridaenema aerugineum BLCC-F46</name>
    <dbReference type="NCBI Taxonomy" id="3153654"/>
    <lineage>
        <taxon>Bacteria</taxon>
        <taxon>Bacillati</taxon>
        <taxon>Cyanobacteriota</taxon>
        <taxon>Cyanophyceae</taxon>
        <taxon>Oscillatoriophycideae</taxon>
        <taxon>Aerosakkonematales</taxon>
        <taxon>Aerosakkonemataceae</taxon>
        <taxon>Floridanema</taxon>
        <taxon>Floridanema aerugineum</taxon>
    </lineage>
</organism>
<proteinExistence type="predicted"/>
<gene>
    <name evidence="6" type="ORF">ACE1CC_00155</name>
</gene>
<dbReference type="SUPFAM" id="SSF52172">
    <property type="entry name" value="CheY-like"/>
    <property type="match status" value="1"/>
</dbReference>
<evidence type="ECO:0000313" key="6">
    <source>
        <dbReference type="EMBL" id="MFB2875282.1"/>
    </source>
</evidence>
<dbReference type="Pfam" id="PF00072">
    <property type="entry name" value="Response_reg"/>
    <property type="match status" value="1"/>
</dbReference>
<comment type="caution">
    <text evidence="6">The sequence shown here is derived from an EMBL/GenBank/DDBJ whole genome shotgun (WGS) entry which is preliminary data.</text>
</comment>
<evidence type="ECO:0000256" key="2">
    <source>
        <dbReference type="ARBA" id="ARBA00023125"/>
    </source>
</evidence>
<evidence type="ECO:0000259" key="5">
    <source>
        <dbReference type="PROSITE" id="PS50110"/>
    </source>
</evidence>
<dbReference type="PANTHER" id="PTHR43214:SF43">
    <property type="entry name" value="TWO-COMPONENT RESPONSE REGULATOR"/>
    <property type="match status" value="1"/>
</dbReference>
<dbReference type="InterPro" id="IPR000792">
    <property type="entry name" value="Tscrpt_reg_LuxR_C"/>
</dbReference>
<evidence type="ECO:0000256" key="3">
    <source>
        <dbReference type="PROSITE-ProRule" id="PRU00169"/>
    </source>
</evidence>
<dbReference type="Pfam" id="PF00196">
    <property type="entry name" value="GerE"/>
    <property type="match status" value="1"/>
</dbReference>